<dbReference type="AlphaFoldDB" id="A0A9W9K473"/>
<accession>A0A9W9K473</accession>
<feature type="region of interest" description="Disordered" evidence="1">
    <location>
        <begin position="92"/>
        <end position="115"/>
    </location>
</feature>
<keyword evidence="3" id="KW-1185">Reference proteome</keyword>
<dbReference type="PANTHER" id="PTHR35391">
    <property type="entry name" value="C2H2-TYPE DOMAIN-CONTAINING PROTEIN-RELATED"/>
    <property type="match status" value="1"/>
</dbReference>
<dbReference type="GeneID" id="81396754"/>
<comment type="caution">
    <text evidence="2">The sequence shown here is derived from an EMBL/GenBank/DDBJ whole genome shotgun (WGS) entry which is preliminary data.</text>
</comment>
<dbReference type="Proteomes" id="UP001141434">
    <property type="component" value="Unassembled WGS sequence"/>
</dbReference>
<organism evidence="2 3">
    <name type="scientific">Penicillium alfredii</name>
    <dbReference type="NCBI Taxonomy" id="1506179"/>
    <lineage>
        <taxon>Eukaryota</taxon>
        <taxon>Fungi</taxon>
        <taxon>Dikarya</taxon>
        <taxon>Ascomycota</taxon>
        <taxon>Pezizomycotina</taxon>
        <taxon>Eurotiomycetes</taxon>
        <taxon>Eurotiomycetidae</taxon>
        <taxon>Eurotiales</taxon>
        <taxon>Aspergillaceae</taxon>
        <taxon>Penicillium</taxon>
    </lineage>
</organism>
<dbReference type="PANTHER" id="PTHR35391:SF3">
    <property type="entry name" value="FINGER DOMAIN PROTEIN, PUTATIVE (AFU_ORTHOLOGUE AFUA_8G04300)-RELATED"/>
    <property type="match status" value="1"/>
</dbReference>
<dbReference type="RefSeq" id="XP_056510385.1">
    <property type="nucleotide sequence ID" value="XM_056657585.1"/>
</dbReference>
<gene>
    <name evidence="2" type="ORF">NUU61_007060</name>
</gene>
<evidence type="ECO:0000313" key="3">
    <source>
        <dbReference type="Proteomes" id="UP001141434"/>
    </source>
</evidence>
<evidence type="ECO:0000256" key="1">
    <source>
        <dbReference type="SAM" id="MobiDB-lite"/>
    </source>
</evidence>
<sequence length="371" mass="41104">MPVYLHPKAPEAGQTQFRVADFHQSRDQPYGSVEGAVVTTQLPPGVPLPPVQHLPAELECPIRFEVKKLHKPSDWTKQLCANLVREHKLSEPKVKVKKTKPSATSEGPSGSQDEQDYLQLWRMIDTCRLETEQTPRREPCRFYGQVCGSWKKLTVHFGKNMEQLALPVLELAKQSVASSGMHVNPVDPASGSSAESHPSLATPYQQDAPEVSPQLAQPPYPNSDTPVAHPFAFDMALISDPSISSAEFSMELESITGSFTSDDPFAYGVNQFGQSLDLDQVQIHPLHQNSVTYPLFNAMPWLQIPETDVAMLQQSYVVEAQFPPQEALYPTENGYVPNPSAVPEVPYTWTSYTPGYGRIAGIWSQTDGALY</sequence>
<proteinExistence type="predicted"/>
<name>A0A9W9K473_9EURO</name>
<reference evidence="2" key="1">
    <citation type="submission" date="2022-11" db="EMBL/GenBank/DDBJ databases">
        <authorList>
            <person name="Petersen C."/>
        </authorList>
    </citation>
    <scope>NUCLEOTIDE SEQUENCE</scope>
    <source>
        <strain evidence="2">IBT 34128</strain>
    </source>
</reference>
<protein>
    <submittedName>
        <fullName evidence="2">Zinc finger C2H2</fullName>
    </submittedName>
</protein>
<dbReference type="EMBL" id="JAPMSZ010000009">
    <property type="protein sequence ID" value="KAJ5092190.1"/>
    <property type="molecule type" value="Genomic_DNA"/>
</dbReference>
<evidence type="ECO:0000313" key="2">
    <source>
        <dbReference type="EMBL" id="KAJ5092190.1"/>
    </source>
</evidence>
<reference evidence="2" key="2">
    <citation type="journal article" date="2023" name="IMA Fungus">
        <title>Comparative genomic study of the Penicillium genus elucidates a diverse pangenome and 15 lateral gene transfer events.</title>
        <authorList>
            <person name="Petersen C."/>
            <person name="Sorensen T."/>
            <person name="Nielsen M.R."/>
            <person name="Sondergaard T.E."/>
            <person name="Sorensen J.L."/>
            <person name="Fitzpatrick D.A."/>
            <person name="Frisvad J.C."/>
            <person name="Nielsen K.L."/>
        </authorList>
    </citation>
    <scope>NUCLEOTIDE SEQUENCE</scope>
    <source>
        <strain evidence="2">IBT 34128</strain>
    </source>
</reference>
<dbReference type="OrthoDB" id="5315052at2759"/>
<feature type="compositionally biased region" description="Polar residues" evidence="1">
    <location>
        <begin position="101"/>
        <end position="112"/>
    </location>
</feature>
<feature type="region of interest" description="Disordered" evidence="1">
    <location>
        <begin position="180"/>
        <end position="217"/>
    </location>
</feature>